<accession>A0A183TTM5</accession>
<feature type="region of interest" description="Disordered" evidence="1">
    <location>
        <begin position="30"/>
        <end position="72"/>
    </location>
</feature>
<dbReference type="OrthoDB" id="410381at2759"/>
<reference evidence="4" key="1">
    <citation type="submission" date="2016-06" db="UniProtKB">
        <authorList>
            <consortium name="WormBaseParasite"/>
        </authorList>
    </citation>
    <scope>IDENTIFICATION</scope>
</reference>
<evidence type="ECO:0000313" key="2">
    <source>
        <dbReference type="EMBL" id="VDM06209.1"/>
    </source>
</evidence>
<keyword evidence="3" id="KW-1185">Reference proteome</keyword>
<evidence type="ECO:0000313" key="3">
    <source>
        <dbReference type="Proteomes" id="UP000275846"/>
    </source>
</evidence>
<proteinExistence type="predicted"/>
<name>A0A183TTM5_SCHSO</name>
<evidence type="ECO:0000256" key="1">
    <source>
        <dbReference type="SAM" id="MobiDB-lite"/>
    </source>
</evidence>
<sequence length="246" mass="27308">MCEHHLLLTNTFFRLQMRQKATWVHPRYCSEARSTGRAGDKGDPRRQRMDGSPPRHHQDEVSSATTQKTPGNKLANRLANLPVAKADISVANHWCQLRDTIQSTALDVLGHALRQLQDWFDDNGAAINALLVEKNQLHKAYINRPTAANKTAFYRTEELLRSHHGCLRISRADDGGEMVSPKRQAESHQAIIETLRHTGKTSLNVIPDGKGNTSVASLCLWPVAPEVGVAGTHLLQLTPVQIIGSR</sequence>
<gene>
    <name evidence="2" type="ORF">SSLN_LOCUS19823</name>
</gene>
<reference evidence="2 3" key="2">
    <citation type="submission" date="2018-11" db="EMBL/GenBank/DDBJ databases">
        <authorList>
            <consortium name="Pathogen Informatics"/>
        </authorList>
    </citation>
    <scope>NUCLEOTIDE SEQUENCE [LARGE SCALE GENOMIC DNA]</scope>
    <source>
        <strain evidence="2 3">NST_G2</strain>
    </source>
</reference>
<protein>
    <submittedName>
        <fullName evidence="4">Transposase</fullName>
    </submittedName>
</protein>
<feature type="compositionally biased region" description="Polar residues" evidence="1">
    <location>
        <begin position="61"/>
        <end position="70"/>
    </location>
</feature>
<dbReference type="Proteomes" id="UP000275846">
    <property type="component" value="Unassembled WGS sequence"/>
</dbReference>
<organism evidence="4">
    <name type="scientific">Schistocephalus solidus</name>
    <name type="common">Tapeworm</name>
    <dbReference type="NCBI Taxonomy" id="70667"/>
    <lineage>
        <taxon>Eukaryota</taxon>
        <taxon>Metazoa</taxon>
        <taxon>Spiralia</taxon>
        <taxon>Lophotrochozoa</taxon>
        <taxon>Platyhelminthes</taxon>
        <taxon>Cestoda</taxon>
        <taxon>Eucestoda</taxon>
        <taxon>Diphyllobothriidea</taxon>
        <taxon>Diphyllobothriidae</taxon>
        <taxon>Schistocephalus</taxon>
    </lineage>
</organism>
<feature type="compositionally biased region" description="Basic and acidic residues" evidence="1">
    <location>
        <begin position="38"/>
        <end position="49"/>
    </location>
</feature>
<evidence type="ECO:0000313" key="4">
    <source>
        <dbReference type="WBParaSite" id="SSLN_0002056001-mRNA-1"/>
    </source>
</evidence>
<dbReference type="AlphaFoldDB" id="A0A183TTM5"/>
<dbReference type="WBParaSite" id="SSLN_0002056001-mRNA-1">
    <property type="protein sequence ID" value="SSLN_0002056001-mRNA-1"/>
    <property type="gene ID" value="SSLN_0002056001"/>
</dbReference>
<dbReference type="EMBL" id="UYSU01049582">
    <property type="protein sequence ID" value="VDM06209.1"/>
    <property type="molecule type" value="Genomic_DNA"/>
</dbReference>